<dbReference type="EMBL" id="CM001885">
    <property type="protein sequence ID" value="EOY12234.1"/>
    <property type="molecule type" value="Genomic_DNA"/>
</dbReference>
<name>A0A061FCN7_THECC</name>
<dbReference type="Gramene" id="EOY12234">
    <property type="protein sequence ID" value="EOY12234"/>
    <property type="gene ID" value="TCM_030797"/>
</dbReference>
<gene>
    <name evidence="2" type="ORF">TCM_030797</name>
</gene>
<accession>A0A061FCN7</accession>
<evidence type="ECO:0000313" key="3">
    <source>
        <dbReference type="Proteomes" id="UP000026915"/>
    </source>
</evidence>
<dbReference type="AlphaFoldDB" id="A0A061FCN7"/>
<dbReference type="Proteomes" id="UP000026915">
    <property type="component" value="Chromosome 7"/>
</dbReference>
<feature type="compositionally biased region" description="Gly residues" evidence="1">
    <location>
        <begin position="120"/>
        <end position="136"/>
    </location>
</feature>
<organism evidence="2 3">
    <name type="scientific">Theobroma cacao</name>
    <name type="common">Cacao</name>
    <name type="synonym">Cocoa</name>
    <dbReference type="NCBI Taxonomy" id="3641"/>
    <lineage>
        <taxon>Eukaryota</taxon>
        <taxon>Viridiplantae</taxon>
        <taxon>Streptophyta</taxon>
        <taxon>Embryophyta</taxon>
        <taxon>Tracheophyta</taxon>
        <taxon>Spermatophyta</taxon>
        <taxon>Magnoliopsida</taxon>
        <taxon>eudicotyledons</taxon>
        <taxon>Gunneridae</taxon>
        <taxon>Pentapetalae</taxon>
        <taxon>rosids</taxon>
        <taxon>malvids</taxon>
        <taxon>Malvales</taxon>
        <taxon>Malvaceae</taxon>
        <taxon>Byttnerioideae</taxon>
        <taxon>Theobroma</taxon>
    </lineage>
</organism>
<dbReference type="HOGENOM" id="CLU_1780803_0_0_1"/>
<proteinExistence type="predicted"/>
<feature type="compositionally biased region" description="Polar residues" evidence="1">
    <location>
        <begin position="13"/>
        <end position="23"/>
    </location>
</feature>
<feature type="region of interest" description="Disordered" evidence="1">
    <location>
        <begin position="1"/>
        <end position="45"/>
    </location>
</feature>
<sequence length="146" mass="15738">MGSRLSCLRSKHGSMQESRSIINRSGKGKKSLPESDVITPTGIAEEETQARYARKALFCLKNLIERSACKLKRNFLANPSSSSSKKKKSDLKRACCACISSEKRTPLTNGLFKVKSFLLKGGGDGGSKGNNGGKNGKGANDKKKQK</sequence>
<reference evidence="2 3" key="1">
    <citation type="journal article" date="2013" name="Genome Biol.">
        <title>The genome sequence of the most widely cultivated cacao type and its use to identify candidate genes regulating pod color.</title>
        <authorList>
            <person name="Motamayor J.C."/>
            <person name="Mockaitis K."/>
            <person name="Schmutz J."/>
            <person name="Haiminen N."/>
            <person name="Iii D.L."/>
            <person name="Cornejo O."/>
            <person name="Findley S.D."/>
            <person name="Zheng P."/>
            <person name="Utro F."/>
            <person name="Royaert S."/>
            <person name="Saski C."/>
            <person name="Jenkins J."/>
            <person name="Podicheti R."/>
            <person name="Zhao M."/>
            <person name="Scheffler B.E."/>
            <person name="Stack J.C."/>
            <person name="Feltus F.A."/>
            <person name="Mustiga G.M."/>
            <person name="Amores F."/>
            <person name="Phillips W."/>
            <person name="Marelli J.P."/>
            <person name="May G.D."/>
            <person name="Shapiro H."/>
            <person name="Ma J."/>
            <person name="Bustamante C.D."/>
            <person name="Schnell R.J."/>
            <person name="Main D."/>
            <person name="Gilbert D."/>
            <person name="Parida L."/>
            <person name="Kuhn D.N."/>
        </authorList>
    </citation>
    <scope>NUCLEOTIDE SEQUENCE [LARGE SCALE GENOMIC DNA]</scope>
    <source>
        <strain evidence="3">cv. Matina 1-6</strain>
    </source>
</reference>
<feature type="region of interest" description="Disordered" evidence="1">
    <location>
        <begin position="120"/>
        <end position="146"/>
    </location>
</feature>
<dbReference type="InParanoid" id="A0A061FCN7"/>
<evidence type="ECO:0000313" key="2">
    <source>
        <dbReference type="EMBL" id="EOY12234.1"/>
    </source>
</evidence>
<keyword evidence="3" id="KW-1185">Reference proteome</keyword>
<evidence type="ECO:0000256" key="1">
    <source>
        <dbReference type="SAM" id="MobiDB-lite"/>
    </source>
</evidence>
<protein>
    <submittedName>
        <fullName evidence="2">Uncharacterized protein</fullName>
    </submittedName>
</protein>